<gene>
    <name evidence="1" type="ORF">ACFPWU_11325</name>
</gene>
<organism evidence="1 2">
    <name type="scientific">Nocardioides yefusunii</name>
    <dbReference type="NCBI Taxonomy" id="2500546"/>
    <lineage>
        <taxon>Bacteria</taxon>
        <taxon>Bacillati</taxon>
        <taxon>Actinomycetota</taxon>
        <taxon>Actinomycetes</taxon>
        <taxon>Propionibacteriales</taxon>
        <taxon>Nocardioidaceae</taxon>
        <taxon>Nocardioides</taxon>
    </lineage>
</organism>
<keyword evidence="2" id="KW-1185">Reference proteome</keyword>
<evidence type="ECO:0000313" key="1">
    <source>
        <dbReference type="EMBL" id="MFC6154247.1"/>
    </source>
</evidence>
<dbReference type="EMBL" id="JBHSQI010000005">
    <property type="protein sequence ID" value="MFC6154247.1"/>
    <property type="molecule type" value="Genomic_DNA"/>
</dbReference>
<name>A0ABW1QZH6_9ACTN</name>
<dbReference type="RefSeq" id="WP_128221570.1">
    <property type="nucleotide sequence ID" value="NZ_CP034929.1"/>
</dbReference>
<accession>A0ABW1QZH6</accession>
<sequence>MSTARNRLSAVPRPVVLTGLVVAQLALVAVAVAPQLSARATGETHLLRTQPIDPIDPFRGAYVTLSYPGLQADWDESGDEQTFETPNGDVYVELLPEAEGSDVLEPGRWLTAAPDAGPYLACVSDGWRARCGIESFFVSQDRARSLEQGLRNGGVAEVKVDSRGNAAVVDVRED</sequence>
<evidence type="ECO:0000313" key="2">
    <source>
        <dbReference type="Proteomes" id="UP001596098"/>
    </source>
</evidence>
<comment type="caution">
    <text evidence="1">The sequence shown here is derived from an EMBL/GenBank/DDBJ whole genome shotgun (WGS) entry which is preliminary data.</text>
</comment>
<dbReference type="Proteomes" id="UP001596098">
    <property type="component" value="Unassembled WGS sequence"/>
</dbReference>
<reference evidence="2" key="1">
    <citation type="journal article" date="2019" name="Int. J. Syst. Evol. Microbiol.">
        <title>The Global Catalogue of Microorganisms (GCM) 10K type strain sequencing project: providing services to taxonomists for standard genome sequencing and annotation.</title>
        <authorList>
            <consortium name="The Broad Institute Genomics Platform"/>
            <consortium name="The Broad Institute Genome Sequencing Center for Infectious Disease"/>
            <person name="Wu L."/>
            <person name="Ma J."/>
        </authorList>
    </citation>
    <scope>NUCLEOTIDE SEQUENCE [LARGE SCALE GENOMIC DNA]</scope>
    <source>
        <strain evidence="2">DFY28</strain>
    </source>
</reference>
<protein>
    <submittedName>
        <fullName evidence="1">GDYXXLXY domain-containing protein</fullName>
    </submittedName>
</protein>
<dbReference type="InterPro" id="IPR025833">
    <property type="entry name" value="GDYXXLXY"/>
</dbReference>
<proteinExistence type="predicted"/>
<dbReference type="Pfam" id="PF14345">
    <property type="entry name" value="GDYXXLXY"/>
    <property type="match status" value="1"/>
</dbReference>